<feature type="compositionally biased region" description="Low complexity" evidence="2">
    <location>
        <begin position="475"/>
        <end position="485"/>
    </location>
</feature>
<dbReference type="GO" id="GO:0008270">
    <property type="term" value="F:zinc ion binding"/>
    <property type="evidence" value="ECO:0007669"/>
    <property type="project" value="UniProtKB-KW"/>
</dbReference>
<name>A0A2J6SIM8_9HELO</name>
<feature type="domain" description="C2H2-type" evidence="3">
    <location>
        <begin position="156"/>
        <end position="184"/>
    </location>
</feature>
<dbReference type="Proteomes" id="UP000235371">
    <property type="component" value="Unassembled WGS sequence"/>
</dbReference>
<evidence type="ECO:0000313" key="4">
    <source>
        <dbReference type="EMBL" id="PMD50609.1"/>
    </source>
</evidence>
<dbReference type="EMBL" id="KZ613913">
    <property type="protein sequence ID" value="PMD50609.1"/>
    <property type="molecule type" value="Genomic_DNA"/>
</dbReference>
<dbReference type="Pfam" id="PF20233">
    <property type="entry name" value="DUF6590"/>
    <property type="match status" value="1"/>
</dbReference>
<reference evidence="4 5" key="1">
    <citation type="submission" date="2016-04" db="EMBL/GenBank/DDBJ databases">
        <title>A degradative enzymes factory behind the ericoid mycorrhizal symbiosis.</title>
        <authorList>
            <consortium name="DOE Joint Genome Institute"/>
            <person name="Martino E."/>
            <person name="Morin E."/>
            <person name="Grelet G."/>
            <person name="Kuo A."/>
            <person name="Kohler A."/>
            <person name="Daghino S."/>
            <person name="Barry K."/>
            <person name="Choi C."/>
            <person name="Cichocki N."/>
            <person name="Clum A."/>
            <person name="Copeland A."/>
            <person name="Hainaut M."/>
            <person name="Haridas S."/>
            <person name="Labutti K."/>
            <person name="Lindquist E."/>
            <person name="Lipzen A."/>
            <person name="Khouja H.-R."/>
            <person name="Murat C."/>
            <person name="Ohm R."/>
            <person name="Olson A."/>
            <person name="Spatafora J."/>
            <person name="Veneault-Fourrey C."/>
            <person name="Henrissat B."/>
            <person name="Grigoriev I."/>
            <person name="Martin F."/>
            <person name="Perotto S."/>
        </authorList>
    </citation>
    <scope>NUCLEOTIDE SEQUENCE [LARGE SCALE GENOMIC DNA]</scope>
    <source>
        <strain evidence="4 5">E</strain>
    </source>
</reference>
<evidence type="ECO:0000259" key="3">
    <source>
        <dbReference type="PROSITE" id="PS50157"/>
    </source>
</evidence>
<protein>
    <recommendedName>
        <fullName evidence="3">C2H2-type domain-containing protein</fullName>
    </recommendedName>
</protein>
<dbReference type="InterPro" id="IPR046497">
    <property type="entry name" value="DUF6590"/>
</dbReference>
<feature type="compositionally biased region" description="Low complexity" evidence="2">
    <location>
        <begin position="512"/>
        <end position="524"/>
    </location>
</feature>
<feature type="region of interest" description="Disordered" evidence="2">
    <location>
        <begin position="53"/>
        <end position="149"/>
    </location>
</feature>
<gene>
    <name evidence="4" type="ORF">K444DRAFT_273299</name>
</gene>
<evidence type="ECO:0000313" key="5">
    <source>
        <dbReference type="Proteomes" id="UP000235371"/>
    </source>
</evidence>
<feature type="compositionally biased region" description="Basic and acidic residues" evidence="2">
    <location>
        <begin position="460"/>
        <end position="474"/>
    </location>
</feature>
<organism evidence="4 5">
    <name type="scientific">Hyaloscypha bicolor E</name>
    <dbReference type="NCBI Taxonomy" id="1095630"/>
    <lineage>
        <taxon>Eukaryota</taxon>
        <taxon>Fungi</taxon>
        <taxon>Dikarya</taxon>
        <taxon>Ascomycota</taxon>
        <taxon>Pezizomycotina</taxon>
        <taxon>Leotiomycetes</taxon>
        <taxon>Helotiales</taxon>
        <taxon>Hyaloscyphaceae</taxon>
        <taxon>Hyaloscypha</taxon>
        <taxon>Hyaloscypha bicolor</taxon>
    </lineage>
</organism>
<dbReference type="InParanoid" id="A0A2J6SIM8"/>
<evidence type="ECO:0000256" key="2">
    <source>
        <dbReference type="SAM" id="MobiDB-lite"/>
    </source>
</evidence>
<dbReference type="Gene3D" id="3.30.160.60">
    <property type="entry name" value="Classic Zinc Finger"/>
    <property type="match status" value="1"/>
</dbReference>
<dbReference type="PROSITE" id="PS50157">
    <property type="entry name" value="ZINC_FINGER_C2H2_2"/>
    <property type="match status" value="1"/>
</dbReference>
<keyword evidence="1" id="KW-0863">Zinc-finger</keyword>
<dbReference type="SMART" id="SM00355">
    <property type="entry name" value="ZnF_C2H2"/>
    <property type="match status" value="2"/>
</dbReference>
<proteinExistence type="predicted"/>
<dbReference type="GeneID" id="36579569"/>
<dbReference type="OrthoDB" id="3559580at2759"/>
<keyword evidence="1" id="KW-0479">Metal-binding</keyword>
<feature type="region of interest" description="Disordered" evidence="2">
    <location>
        <begin position="448"/>
        <end position="485"/>
    </location>
</feature>
<dbReference type="AlphaFoldDB" id="A0A2J6SIM8"/>
<sequence>MSSRRKQSSRRGDYYSIAWTEWKWSEDCQRYWRAHEGSEGKWEYEYAPLQPKGASDISEEIQGLTLDPTPWTPRARSTAETAELPSVSEDYRRYGEPQNCPEDRHGPENQRYPEDLQKPEEQQYGDGQQSTLTQFYRTDTREFRSRKGKSRGVEEISCPICSMIFYRASDLERHHKTVHLNDGARPYQCLVDGCTANVRSWTTADKLRLHEKTWHAGNLDTQRSHTQGTFHTSSQPVFEVPKVSSSGYGFSYLAQSTTYDPQSVSSPQSSLQTRKVLTKNPQRMRDELDSRFKVHRSKEFEFGRVFKVLWSEPMGSGGTEITFEKTSAKYGENAFHKIRRFVIVKQRNGHSICIPIVTYGFQGVLKNGVRPEDHAIVYSGKYEVLEGEGKLPLQKPIRIETKDASQKLDPRSRLNYAKLYTVEHNVKVLFIGRVARSHEQEVIRAYNNAHPPLDPSPYEHQPDTPDELFSHAEGPEPTYPTVPTVPTVPMAIPTASYSSGAQQYSSSYATTNAYPYPGPGAQPYTHADVYGSQPEMPHAGQQQQPENQMYDDGYDVD</sequence>
<dbReference type="RefSeq" id="XP_024727513.1">
    <property type="nucleotide sequence ID" value="XM_024871487.1"/>
</dbReference>
<dbReference type="PANTHER" id="PTHR35391:SF5">
    <property type="entry name" value="DUF6590 DOMAIN-CONTAINING PROTEIN"/>
    <property type="match status" value="1"/>
</dbReference>
<feature type="region of interest" description="Disordered" evidence="2">
    <location>
        <begin position="512"/>
        <end position="557"/>
    </location>
</feature>
<feature type="compositionally biased region" description="Basic and acidic residues" evidence="2">
    <location>
        <begin position="89"/>
        <end position="121"/>
    </location>
</feature>
<keyword evidence="1" id="KW-0862">Zinc</keyword>
<dbReference type="PROSITE" id="PS00028">
    <property type="entry name" value="ZINC_FINGER_C2H2_1"/>
    <property type="match status" value="1"/>
</dbReference>
<feature type="compositionally biased region" description="Polar residues" evidence="2">
    <location>
        <begin position="125"/>
        <end position="137"/>
    </location>
</feature>
<keyword evidence="5" id="KW-1185">Reference proteome</keyword>
<evidence type="ECO:0000256" key="1">
    <source>
        <dbReference type="PROSITE-ProRule" id="PRU00042"/>
    </source>
</evidence>
<accession>A0A2J6SIM8</accession>
<dbReference type="InterPro" id="IPR013087">
    <property type="entry name" value="Znf_C2H2_type"/>
</dbReference>
<dbReference type="PANTHER" id="PTHR35391">
    <property type="entry name" value="C2H2-TYPE DOMAIN-CONTAINING PROTEIN-RELATED"/>
    <property type="match status" value="1"/>
</dbReference>